<dbReference type="Pfam" id="PF04456">
    <property type="entry name" value="DUF503"/>
    <property type="match status" value="1"/>
</dbReference>
<evidence type="ECO:0000313" key="2">
    <source>
        <dbReference type="Proteomes" id="UP000266426"/>
    </source>
</evidence>
<dbReference type="EMBL" id="QZJZ01000059">
    <property type="protein sequence ID" value="RJP58908.1"/>
    <property type="molecule type" value="Genomic_DNA"/>
</dbReference>
<sequence length="61" mass="6961">MVITLMQVQLSIPASHSLKEKRMVVKSVKDRIRHRFNVSISEIGDHEQWNSSVLGIAPFSE</sequence>
<dbReference type="InterPro" id="IPR007546">
    <property type="entry name" value="DUF503"/>
</dbReference>
<dbReference type="PANTHER" id="PTHR36441">
    <property type="entry name" value="HYPOTHETICAL CYTOSOLIC PROTEIN"/>
    <property type="match status" value="1"/>
</dbReference>
<evidence type="ECO:0000313" key="1">
    <source>
        <dbReference type="EMBL" id="RJP58908.1"/>
    </source>
</evidence>
<proteinExistence type="predicted"/>
<comment type="caution">
    <text evidence="1">The sequence shown here is derived from an EMBL/GenBank/DDBJ whole genome shotgun (WGS) entry which is preliminary data.</text>
</comment>
<protein>
    <submittedName>
        <fullName evidence="1">DUF503 domain-containing protein</fullName>
    </submittedName>
</protein>
<dbReference type="PANTHER" id="PTHR36441:SF1">
    <property type="entry name" value="DUF503 DOMAIN-CONTAINING PROTEIN"/>
    <property type="match status" value="1"/>
</dbReference>
<dbReference type="AlphaFoldDB" id="A0A3A4R9E0"/>
<gene>
    <name evidence="1" type="ORF">C4541_07265</name>
</gene>
<dbReference type="InterPro" id="IPR036746">
    <property type="entry name" value="TT1725-like_sf"/>
</dbReference>
<reference evidence="1 2" key="1">
    <citation type="journal article" date="2017" name="ISME J.">
        <title>Energy and carbon metabolisms in a deep terrestrial subsurface fluid microbial community.</title>
        <authorList>
            <person name="Momper L."/>
            <person name="Jungbluth S.P."/>
            <person name="Lee M.D."/>
            <person name="Amend J.P."/>
        </authorList>
    </citation>
    <scope>NUCLEOTIDE SEQUENCE [LARGE SCALE GENOMIC DNA]</scope>
    <source>
        <strain evidence="1">SURF_26</strain>
    </source>
</reference>
<dbReference type="SUPFAM" id="SSF103007">
    <property type="entry name" value="Hypothetical protein TT1725"/>
    <property type="match status" value="1"/>
</dbReference>
<dbReference type="Proteomes" id="UP000266426">
    <property type="component" value="Unassembled WGS sequence"/>
</dbReference>
<name>A0A3A4R9E0_9BACT</name>
<organism evidence="1 2">
    <name type="scientific">Candidatus Auribacter fodinae</name>
    <dbReference type="NCBI Taxonomy" id="2093366"/>
    <lineage>
        <taxon>Bacteria</taxon>
        <taxon>Pseudomonadati</taxon>
        <taxon>Candidatus Auribacterota</taxon>
        <taxon>Candidatus Auribacteria</taxon>
        <taxon>Candidatus Auribacterales</taxon>
        <taxon>Candidatus Auribacteraceae</taxon>
        <taxon>Candidatus Auribacter</taxon>
    </lineage>
</organism>
<accession>A0A3A4R9E0</accession>
<dbReference type="Gene3D" id="3.30.70.1120">
    <property type="entry name" value="TT1725-like"/>
    <property type="match status" value="1"/>
</dbReference>